<dbReference type="Pfam" id="PF03573">
    <property type="entry name" value="OprD"/>
    <property type="match status" value="1"/>
</dbReference>
<keyword evidence="3" id="KW-0732">Signal</keyword>
<dbReference type="KEGG" id="pagb:AWM79_17640"/>
<comment type="similarity">
    <text evidence="1">Belongs to the outer membrane porin (Opr) (TC 1.B.25) family.</text>
</comment>
<dbReference type="GO" id="GO:0015288">
    <property type="term" value="F:porin activity"/>
    <property type="evidence" value="ECO:0007669"/>
    <property type="project" value="TreeGrafter"/>
</dbReference>
<evidence type="ECO:0000256" key="2">
    <source>
        <dbReference type="ARBA" id="ARBA00022448"/>
    </source>
</evidence>
<gene>
    <name evidence="4" type="ORF">AWM79_17640</name>
</gene>
<dbReference type="InterPro" id="IPR005318">
    <property type="entry name" value="OM_porin_bac"/>
</dbReference>
<dbReference type="PANTHER" id="PTHR34596:SF2">
    <property type="entry name" value="CHITOPORIN"/>
    <property type="match status" value="1"/>
</dbReference>
<organism evidence="4 5">
    <name type="scientific">Pseudomonas agarici</name>
    <dbReference type="NCBI Taxonomy" id="46677"/>
    <lineage>
        <taxon>Bacteria</taxon>
        <taxon>Pseudomonadati</taxon>
        <taxon>Pseudomonadota</taxon>
        <taxon>Gammaproteobacteria</taxon>
        <taxon>Pseudomonadales</taxon>
        <taxon>Pseudomonadaceae</taxon>
        <taxon>Pseudomonas</taxon>
    </lineage>
</organism>
<proteinExistence type="inferred from homology"/>
<protein>
    <submittedName>
        <fullName evidence="4">Porin</fullName>
    </submittedName>
</protein>
<accession>A0A0X1T8D3</accession>
<dbReference type="EMBL" id="CP014135">
    <property type="protein sequence ID" value="AMB88334.1"/>
    <property type="molecule type" value="Genomic_DNA"/>
</dbReference>
<dbReference type="Gene3D" id="2.40.160.10">
    <property type="entry name" value="Porin"/>
    <property type="match status" value="1"/>
</dbReference>
<dbReference type="Proteomes" id="UP000063229">
    <property type="component" value="Chromosome"/>
</dbReference>
<name>A0A0X1T8D3_PSEAA</name>
<dbReference type="PANTHER" id="PTHR34596">
    <property type="entry name" value="CHITOPORIN"/>
    <property type="match status" value="1"/>
</dbReference>
<dbReference type="STRING" id="46677.AWM79_17640"/>
<keyword evidence="5" id="KW-1185">Reference proteome</keyword>
<dbReference type="GO" id="GO:0016020">
    <property type="term" value="C:membrane"/>
    <property type="evidence" value="ECO:0007669"/>
    <property type="project" value="InterPro"/>
</dbReference>
<evidence type="ECO:0000256" key="3">
    <source>
        <dbReference type="ARBA" id="ARBA00022729"/>
    </source>
</evidence>
<keyword evidence="2" id="KW-0813">Transport</keyword>
<evidence type="ECO:0000256" key="1">
    <source>
        <dbReference type="ARBA" id="ARBA00009075"/>
    </source>
</evidence>
<reference evidence="4 5" key="1">
    <citation type="submission" date="2016-01" db="EMBL/GenBank/DDBJ databases">
        <authorList>
            <person name="McClelland M."/>
            <person name="Jain A."/>
            <person name="Saraogi P."/>
            <person name="Mendelson R."/>
            <person name="Westerman R."/>
            <person name="SanMiguel P."/>
            <person name="Csonka L."/>
        </authorList>
    </citation>
    <scope>NUCLEOTIDE SEQUENCE [LARGE SCALE GENOMIC DNA]</scope>
    <source>
        <strain evidence="4 5">NCPPB 2472</strain>
    </source>
</reference>
<dbReference type="InterPro" id="IPR023614">
    <property type="entry name" value="Porin_dom_sf"/>
</dbReference>
<evidence type="ECO:0000313" key="5">
    <source>
        <dbReference type="Proteomes" id="UP000063229"/>
    </source>
</evidence>
<evidence type="ECO:0000313" key="4">
    <source>
        <dbReference type="EMBL" id="AMB88334.1"/>
    </source>
</evidence>
<sequence length="443" mass="47966">MVAAGFAAGVIGAQSASADFLKDSKASINSRTLYLEADNREQDADQRQTATGLKFDYLSGYTEGTLGVGLDLQGIMGINLGGGIDNHGTSTANNFTPVDTDGTPVAEWSSLRGAVKIKLSKTEAKAGNALAPNLPILVSNDGRLLPASYQGAMVTSKDIDNVVITAGRLNREIARASSNWAGIAANGGTHGSNGFWFGGADWKVRNNLTLQYYYATLEDYYRQNFFGLIHTWQMTPNQSFKTDLRYFNSRSDGRNGNSGYLFNNNGGFAKHAGEVNNDTWSAFFTYTLAGHAFLLGHQQVGDDGGMVVVNNGSVADGRGRPEGEIGTSYYLFTDSMANPFVRAGENTTFGQYSFDFASIGVPGLKAAVAYLHATGIKDAKGLNETYREWERDLRVDYVIQSGPAKGLGFTLRRANYRTGVPDGQGGYDIDQTRLYLNYTYTFM</sequence>
<dbReference type="AlphaFoldDB" id="A0A0X1T8D3"/>